<reference evidence="9 10" key="2">
    <citation type="submission" date="2019-06" db="EMBL/GenBank/DDBJ databases">
        <authorList>
            <person name="Seo Y."/>
        </authorList>
    </citation>
    <scope>NUCLEOTIDE SEQUENCE [LARGE SCALE GENOMIC DNA]</scope>
    <source>
        <strain evidence="9 10">MaA-Y11</strain>
    </source>
</reference>
<proteinExistence type="inferred from homology"/>
<evidence type="ECO:0000256" key="5">
    <source>
        <dbReference type="ARBA" id="ARBA00024226"/>
    </source>
</evidence>
<evidence type="ECO:0000256" key="7">
    <source>
        <dbReference type="RuleBase" id="RU003345"/>
    </source>
</evidence>
<dbReference type="InterPro" id="IPR016162">
    <property type="entry name" value="Ald_DH_N"/>
</dbReference>
<dbReference type="AlphaFoldDB" id="A0A501QIC9"/>
<feature type="active site" evidence="6">
    <location>
        <position position="269"/>
    </location>
</feature>
<dbReference type="PANTHER" id="PTHR43521:SF1">
    <property type="entry name" value="ALPHA-AMINOADIPIC SEMIALDEHYDE DEHYDROGENASE"/>
    <property type="match status" value="1"/>
</dbReference>
<evidence type="ECO:0000256" key="6">
    <source>
        <dbReference type="PROSITE-ProRule" id="PRU10007"/>
    </source>
</evidence>
<evidence type="ECO:0000256" key="2">
    <source>
        <dbReference type="ARBA" id="ARBA00011881"/>
    </source>
</evidence>
<reference evidence="9 10" key="1">
    <citation type="submission" date="2019-06" db="EMBL/GenBank/DDBJ databases">
        <title>Flavobacterium sp. MaA-Y11 from geoumgang.</title>
        <authorList>
            <person name="Jeong S."/>
        </authorList>
    </citation>
    <scope>NUCLEOTIDE SEQUENCE [LARGE SCALE GENOMIC DNA]</scope>
    <source>
        <strain evidence="9 10">MaA-Y11</strain>
    </source>
</reference>
<dbReference type="Proteomes" id="UP000319175">
    <property type="component" value="Unassembled WGS sequence"/>
</dbReference>
<evidence type="ECO:0000256" key="1">
    <source>
        <dbReference type="ARBA" id="ARBA00009986"/>
    </source>
</evidence>
<keyword evidence="4" id="KW-0520">NAD</keyword>
<dbReference type="Gene3D" id="3.40.309.10">
    <property type="entry name" value="Aldehyde Dehydrogenase, Chain A, domain 2"/>
    <property type="match status" value="1"/>
</dbReference>
<dbReference type="OrthoDB" id="9762913at2"/>
<gene>
    <name evidence="9" type="ORF">FJA49_03025</name>
</gene>
<accession>A0A501QIC9</accession>
<evidence type="ECO:0000256" key="3">
    <source>
        <dbReference type="ARBA" id="ARBA00023002"/>
    </source>
</evidence>
<protein>
    <recommendedName>
        <fullName evidence="5">aldehyde dehydrogenase (NAD(+))</fullName>
        <ecNumber evidence="5">1.2.1.3</ecNumber>
    </recommendedName>
</protein>
<evidence type="ECO:0000259" key="8">
    <source>
        <dbReference type="Pfam" id="PF00171"/>
    </source>
</evidence>
<dbReference type="InterPro" id="IPR044638">
    <property type="entry name" value="ALDH7A1-like"/>
</dbReference>
<keyword evidence="3 7" id="KW-0560">Oxidoreductase</keyword>
<dbReference type="EC" id="1.2.1.3" evidence="5"/>
<dbReference type="InterPro" id="IPR029510">
    <property type="entry name" value="Ald_DH_CS_GLU"/>
</dbReference>
<comment type="caution">
    <text evidence="9">The sequence shown here is derived from an EMBL/GenBank/DDBJ whole genome shotgun (WGS) entry which is preliminary data.</text>
</comment>
<feature type="domain" description="Aldehyde dehydrogenase" evidence="8">
    <location>
        <begin position="36"/>
        <end position="498"/>
    </location>
</feature>
<dbReference type="EMBL" id="VFJE01000050">
    <property type="protein sequence ID" value="TPD71867.1"/>
    <property type="molecule type" value="Genomic_DNA"/>
</dbReference>
<evidence type="ECO:0000313" key="9">
    <source>
        <dbReference type="EMBL" id="TPD71867.1"/>
    </source>
</evidence>
<dbReference type="InterPro" id="IPR016161">
    <property type="entry name" value="Ald_DH/histidinol_DH"/>
</dbReference>
<keyword evidence="10" id="KW-1185">Reference proteome</keyword>
<dbReference type="PROSITE" id="PS00687">
    <property type="entry name" value="ALDEHYDE_DEHYDR_GLU"/>
    <property type="match status" value="1"/>
</dbReference>
<comment type="similarity">
    <text evidence="1 7">Belongs to the aldehyde dehydrogenase family.</text>
</comment>
<comment type="subunit">
    <text evidence="2">Homotetramer.</text>
</comment>
<dbReference type="CDD" id="cd07130">
    <property type="entry name" value="ALDH_F7_AASADH"/>
    <property type="match status" value="1"/>
</dbReference>
<dbReference type="RefSeq" id="WP_139998723.1">
    <property type="nucleotide sequence ID" value="NZ_VFJE01000050.1"/>
</dbReference>
<dbReference type="FunFam" id="3.40.309.10:FF:000018">
    <property type="entry name" value="Alpha-aminoadipic semialdehyde dehydrogenase"/>
    <property type="match status" value="1"/>
</dbReference>
<evidence type="ECO:0000256" key="4">
    <source>
        <dbReference type="ARBA" id="ARBA00023027"/>
    </source>
</evidence>
<sequence length="517" mass="55654">MATIANQFGMTEALQQLGLAAINEGTSTGNSWFSNGEIIESYSPVDGQLIGKVKTTTKEDYERVMKSATEAFKTFRLMPAPQRGEIVRQFGQKLREKKDALGKLVSYEMGKSLQEGLGEVQEMIDICDFAVGLSRQLHGLTMHSERPGHRMYEQYHSLGVVGIISAFNFPVAVWSWNTALAWIAGDVCVWKPSEKTPLCGVACQNIIAEVLKENNLPEGISCLINGNYKVGEWMTSDVRVPLVSATGSTRMGKIVAQAVAGRLGKSLLELGGNNAIIVTPDADIKMTVIGAVFGAVGTAGQRCTSTRRLIIHESIYDKVRDAIVAAYGQLKIGNPLDQNNHVGPLIDTHAVEMYNKALEKVVAEGGKIIVEGGVLSGEGYESGCYVKPAIAEADNSFEIVQHETFAPVLYLLKYSGEVENAIDLQNGVAQGLSSAIMTNNLREAERFLSVAGSDCGIANVNIGTSGAEIGGAFGGEKETGGGRESGSDAWKVYMRRQTNTINYTTKLPLAQGIKFDL</sequence>
<dbReference type="GO" id="GO:0004029">
    <property type="term" value="F:aldehyde dehydrogenase (NAD+) activity"/>
    <property type="evidence" value="ECO:0007669"/>
    <property type="project" value="UniProtKB-EC"/>
</dbReference>
<evidence type="ECO:0000313" key="10">
    <source>
        <dbReference type="Proteomes" id="UP000319175"/>
    </source>
</evidence>
<name>A0A501QIC9_9FLAO</name>
<dbReference type="Gene3D" id="3.40.605.10">
    <property type="entry name" value="Aldehyde Dehydrogenase, Chain A, domain 1"/>
    <property type="match status" value="1"/>
</dbReference>
<dbReference type="PANTHER" id="PTHR43521">
    <property type="entry name" value="ALPHA-AMINOADIPIC SEMIALDEHYDE DEHYDROGENASE"/>
    <property type="match status" value="1"/>
</dbReference>
<dbReference type="InterPro" id="IPR016163">
    <property type="entry name" value="Ald_DH_C"/>
</dbReference>
<organism evidence="9 10">
    <name type="scientific">Flavobacterium microcysteis</name>
    <dbReference type="NCBI Taxonomy" id="2596891"/>
    <lineage>
        <taxon>Bacteria</taxon>
        <taxon>Pseudomonadati</taxon>
        <taxon>Bacteroidota</taxon>
        <taxon>Flavobacteriia</taxon>
        <taxon>Flavobacteriales</taxon>
        <taxon>Flavobacteriaceae</taxon>
        <taxon>Flavobacterium</taxon>
    </lineage>
</organism>
<dbReference type="Pfam" id="PF00171">
    <property type="entry name" value="Aldedh"/>
    <property type="match status" value="1"/>
</dbReference>
<dbReference type="SUPFAM" id="SSF53720">
    <property type="entry name" value="ALDH-like"/>
    <property type="match status" value="1"/>
</dbReference>
<dbReference type="InterPro" id="IPR015590">
    <property type="entry name" value="Aldehyde_DH_dom"/>
</dbReference>